<dbReference type="Proteomes" id="UP001499930">
    <property type="component" value="Unassembled WGS sequence"/>
</dbReference>
<sequence length="45" mass="4641">MSRWITWAAKVTATAALLTLPMAASHAALGMASSVAYTAGDSTWT</sequence>
<keyword evidence="1" id="KW-0732">Signal</keyword>
<evidence type="ECO:0000313" key="3">
    <source>
        <dbReference type="Proteomes" id="UP001499930"/>
    </source>
</evidence>
<organism evidence="2 3">
    <name type="scientific">Streptosporangium longisporum</name>
    <dbReference type="NCBI Taxonomy" id="46187"/>
    <lineage>
        <taxon>Bacteria</taxon>
        <taxon>Bacillati</taxon>
        <taxon>Actinomycetota</taxon>
        <taxon>Actinomycetes</taxon>
        <taxon>Streptosporangiales</taxon>
        <taxon>Streptosporangiaceae</taxon>
        <taxon>Streptosporangium</taxon>
    </lineage>
</organism>
<feature type="chain" id="PRO_5046414463" evidence="1">
    <location>
        <begin position="28"/>
        <end position="45"/>
    </location>
</feature>
<feature type="signal peptide" evidence="1">
    <location>
        <begin position="1"/>
        <end position="27"/>
    </location>
</feature>
<comment type="caution">
    <text evidence="2">The sequence shown here is derived from an EMBL/GenBank/DDBJ whole genome shotgun (WGS) entry which is preliminary data.</text>
</comment>
<proteinExistence type="predicted"/>
<name>A0ABP6KAU7_9ACTN</name>
<dbReference type="RefSeq" id="WP_344887910.1">
    <property type="nucleotide sequence ID" value="NZ_BAAAWD010000003.1"/>
</dbReference>
<keyword evidence="3" id="KW-1185">Reference proteome</keyword>
<evidence type="ECO:0000313" key="2">
    <source>
        <dbReference type="EMBL" id="GAA2989062.1"/>
    </source>
</evidence>
<dbReference type="EMBL" id="BAAAWD010000003">
    <property type="protein sequence ID" value="GAA2989062.1"/>
    <property type="molecule type" value="Genomic_DNA"/>
</dbReference>
<evidence type="ECO:0000256" key="1">
    <source>
        <dbReference type="SAM" id="SignalP"/>
    </source>
</evidence>
<accession>A0ABP6KAU7</accession>
<protein>
    <submittedName>
        <fullName evidence="2">Uncharacterized protein</fullName>
    </submittedName>
</protein>
<gene>
    <name evidence="2" type="ORF">GCM10017559_06240</name>
</gene>
<reference evidence="3" key="1">
    <citation type="journal article" date="2019" name="Int. J. Syst. Evol. Microbiol.">
        <title>The Global Catalogue of Microorganisms (GCM) 10K type strain sequencing project: providing services to taxonomists for standard genome sequencing and annotation.</title>
        <authorList>
            <consortium name="The Broad Institute Genomics Platform"/>
            <consortium name="The Broad Institute Genome Sequencing Center for Infectious Disease"/>
            <person name="Wu L."/>
            <person name="Ma J."/>
        </authorList>
    </citation>
    <scope>NUCLEOTIDE SEQUENCE [LARGE SCALE GENOMIC DNA]</scope>
    <source>
        <strain evidence="3">JCM 3106</strain>
    </source>
</reference>